<sequence length="341" mass="39582">MFMNKYVTNFFYGGPSEKNAGPKAKSDVNLFLNEDDFKNVDIHLEYKKIVKLFLTDYQLKKQIDLNNKGIFILQYPLDSKLISNRIKKMINDNDKFTSVCLIHDLKGLRVEDIDEESKIKEIDYLNSFDYLIVHNQSMKNWLLNRGISVKMFILNLFDYNNPCEISDSYEYDIVYAGNLIKANFLKELKLNSHKLNVCGVNELDHYPDNIIYNGSYSPEELPRYLNAKFGLVWDGDSIKNCSGNYGHYLKYNTPHKISLYLSSGIPVIVWKDSAMSEYIVNNNFGISVDSLESIDEILDSISIKEYQSMKDSVLEVANKLRRGFFIKSTLNNIMEEQKNNF</sequence>
<dbReference type="PIRSF" id="PIRSF007023">
    <property type="entry name" value="UDP-Galf_transf"/>
    <property type="match status" value="1"/>
</dbReference>
<gene>
    <name evidence="4" type="ORF">FD33_GL002037</name>
</gene>
<evidence type="ECO:0000259" key="2">
    <source>
        <dbReference type="Pfam" id="PF26334"/>
    </source>
</evidence>
<feature type="domain" description="Glucosyltransferase 3-like C-terminal" evidence="3">
    <location>
        <begin position="173"/>
        <end position="332"/>
    </location>
</feature>
<accession>A0A0R1PGA2</accession>
<evidence type="ECO:0008006" key="6">
    <source>
        <dbReference type="Google" id="ProtNLM"/>
    </source>
</evidence>
<comment type="caution">
    <text evidence="4">The sequence shown here is derived from an EMBL/GenBank/DDBJ whole genome shotgun (WGS) entry which is preliminary data.</text>
</comment>
<evidence type="ECO:0000313" key="4">
    <source>
        <dbReference type="EMBL" id="KRL31382.1"/>
    </source>
</evidence>
<keyword evidence="5" id="KW-1185">Reference proteome</keyword>
<dbReference type="EMBL" id="AZES01000049">
    <property type="protein sequence ID" value="KRL31382.1"/>
    <property type="molecule type" value="Genomic_DNA"/>
</dbReference>
<protein>
    <recommendedName>
        <fullName evidence="6">Beta-1,6-galactofuranosyltransferase</fullName>
    </recommendedName>
</protein>
<name>A0A0R1PGA2_9LACO</name>
<dbReference type="Gene3D" id="3.40.50.2000">
    <property type="entry name" value="Glycogen Phosphorylase B"/>
    <property type="match status" value="2"/>
</dbReference>
<evidence type="ECO:0000313" key="5">
    <source>
        <dbReference type="Proteomes" id="UP000051908"/>
    </source>
</evidence>
<organism evidence="4 5">
    <name type="scientific">Companilactobacillus paralimentarius DSM 13238 = JCM 10415</name>
    <dbReference type="NCBI Taxonomy" id="1122151"/>
    <lineage>
        <taxon>Bacteria</taxon>
        <taxon>Bacillati</taxon>
        <taxon>Bacillota</taxon>
        <taxon>Bacilli</taxon>
        <taxon>Lactobacillales</taxon>
        <taxon>Lactobacillaceae</taxon>
        <taxon>Companilactobacillus</taxon>
    </lineage>
</organism>
<evidence type="ECO:0000259" key="3">
    <source>
        <dbReference type="Pfam" id="PF26337"/>
    </source>
</evidence>
<dbReference type="InterPro" id="IPR058592">
    <property type="entry name" value="Gtf3_C"/>
</dbReference>
<dbReference type="AlphaFoldDB" id="A0A0R1PGA2"/>
<keyword evidence="1" id="KW-0808">Transferase</keyword>
<feature type="domain" description="Glucosyltransferase 3-like N-terminal" evidence="2">
    <location>
        <begin position="4"/>
        <end position="155"/>
    </location>
</feature>
<proteinExistence type="predicted"/>
<dbReference type="Pfam" id="PF26337">
    <property type="entry name" value="Gtf3_C"/>
    <property type="match status" value="1"/>
</dbReference>
<dbReference type="InterPro" id="IPR058591">
    <property type="entry name" value="Gtf3_N"/>
</dbReference>
<dbReference type="PATRIC" id="fig|1122151.5.peg.2106"/>
<dbReference type="Proteomes" id="UP000051908">
    <property type="component" value="Unassembled WGS sequence"/>
</dbReference>
<evidence type="ECO:0000256" key="1">
    <source>
        <dbReference type="ARBA" id="ARBA00022679"/>
    </source>
</evidence>
<dbReference type="Pfam" id="PF26334">
    <property type="entry name" value="Gtf3_N"/>
    <property type="match status" value="1"/>
</dbReference>
<reference evidence="4 5" key="1">
    <citation type="journal article" date="2015" name="Genome Announc.">
        <title>Expanding the biotechnology potential of lactobacilli through comparative genomics of 213 strains and associated genera.</title>
        <authorList>
            <person name="Sun Z."/>
            <person name="Harris H.M."/>
            <person name="McCann A."/>
            <person name="Guo C."/>
            <person name="Argimon S."/>
            <person name="Zhang W."/>
            <person name="Yang X."/>
            <person name="Jeffery I.B."/>
            <person name="Cooney J.C."/>
            <person name="Kagawa T.F."/>
            <person name="Liu W."/>
            <person name="Song Y."/>
            <person name="Salvetti E."/>
            <person name="Wrobel A."/>
            <person name="Rasinkangas P."/>
            <person name="Parkhill J."/>
            <person name="Rea M.C."/>
            <person name="O'Sullivan O."/>
            <person name="Ritari J."/>
            <person name="Douillard F.P."/>
            <person name="Paul Ross R."/>
            <person name="Yang R."/>
            <person name="Briner A.E."/>
            <person name="Felis G.E."/>
            <person name="de Vos W.M."/>
            <person name="Barrangou R."/>
            <person name="Klaenhammer T.R."/>
            <person name="Caufield P.W."/>
            <person name="Cui Y."/>
            <person name="Zhang H."/>
            <person name="O'Toole P.W."/>
        </authorList>
    </citation>
    <scope>NUCLEOTIDE SEQUENCE [LARGE SCALE GENOMIC DNA]</scope>
    <source>
        <strain evidence="4 5">DSM 13238</strain>
    </source>
</reference>